<reference evidence="4" key="2">
    <citation type="submission" date="2025-08" db="UniProtKB">
        <authorList>
            <consortium name="RefSeq"/>
        </authorList>
    </citation>
    <scope>IDENTIFICATION</scope>
</reference>
<sequence>MYHCWIFLYSLKFLSFFKDLFNMGNSMGHFMGKGLPSTQVLSYVFKSLHEQFTESEINNFDDFHAAILDILNVISAALPGKHYDAPSRREVEKCFKEWENEINPEKKKKIFMKFIKEIKLSQLDNTTIITGIVTPPAAMAAKKAGEFLPHLSMIKSIPDVVFVPSVTMATLVISKLSRRLYRRSATPVPTKSASFNVDKPEVLEPAAAKEIPPSPAAVNSAITPSPTDPIPAALPPQPPSPK</sequence>
<feature type="chain" id="PRO_5046096609" description="Calcium ion binding protein" evidence="2">
    <location>
        <begin position="17"/>
        <end position="242"/>
    </location>
</feature>
<feature type="compositionally biased region" description="Pro residues" evidence="1">
    <location>
        <begin position="226"/>
        <end position="242"/>
    </location>
</feature>
<reference evidence="3" key="1">
    <citation type="journal article" date="2020" name="Nat. Genet.">
        <title>Genomic diversifications of five Gossypium allopolyploid species and their impact on cotton improvement.</title>
        <authorList>
            <person name="Chen Z.J."/>
            <person name="Sreedasyam A."/>
            <person name="Ando A."/>
            <person name="Song Q."/>
            <person name="De Santiago L.M."/>
            <person name="Hulse-Kemp A.M."/>
            <person name="Ding M."/>
            <person name="Ye W."/>
            <person name="Kirkbride R.C."/>
            <person name="Jenkins J."/>
            <person name="Plott C."/>
            <person name="Lovell J."/>
            <person name="Lin Y.M."/>
            <person name="Vaughn R."/>
            <person name="Liu B."/>
            <person name="Simpson S."/>
            <person name="Scheffler B.E."/>
            <person name="Wen L."/>
            <person name="Saski C.A."/>
            <person name="Grover C.E."/>
            <person name="Hu G."/>
            <person name="Conover J.L."/>
            <person name="Carlson J.W."/>
            <person name="Shu S."/>
            <person name="Boston L.B."/>
            <person name="Williams M."/>
            <person name="Peterson D.G."/>
            <person name="McGee K."/>
            <person name="Jones D.C."/>
            <person name="Wendel J.F."/>
            <person name="Stelly D.M."/>
            <person name="Grimwood J."/>
            <person name="Schmutz J."/>
        </authorList>
    </citation>
    <scope>NUCLEOTIDE SEQUENCE [LARGE SCALE GENOMIC DNA]</scope>
    <source>
        <strain evidence="3">cv. TM-1</strain>
    </source>
</reference>
<evidence type="ECO:0000313" key="4">
    <source>
        <dbReference type="RefSeq" id="XP_040934748.1"/>
    </source>
</evidence>
<dbReference type="InterPro" id="IPR057196">
    <property type="entry name" value="DUF7874"/>
</dbReference>
<dbReference type="RefSeq" id="XP_040934748.1">
    <property type="nucleotide sequence ID" value="XM_041078814.1"/>
</dbReference>
<evidence type="ECO:0000256" key="2">
    <source>
        <dbReference type="SAM" id="SignalP"/>
    </source>
</evidence>
<accession>A0ABM2YZD4</accession>
<organism evidence="3 4">
    <name type="scientific">Gossypium hirsutum</name>
    <name type="common">Upland cotton</name>
    <name type="synonym">Gossypium mexicanum</name>
    <dbReference type="NCBI Taxonomy" id="3635"/>
    <lineage>
        <taxon>Eukaryota</taxon>
        <taxon>Viridiplantae</taxon>
        <taxon>Streptophyta</taxon>
        <taxon>Embryophyta</taxon>
        <taxon>Tracheophyta</taxon>
        <taxon>Spermatophyta</taxon>
        <taxon>Magnoliopsida</taxon>
        <taxon>eudicotyledons</taxon>
        <taxon>Gunneridae</taxon>
        <taxon>Pentapetalae</taxon>
        <taxon>rosids</taxon>
        <taxon>malvids</taxon>
        <taxon>Malvales</taxon>
        <taxon>Malvaceae</taxon>
        <taxon>Malvoideae</taxon>
        <taxon>Gossypium</taxon>
    </lineage>
</organism>
<feature type="signal peptide" evidence="2">
    <location>
        <begin position="1"/>
        <end position="16"/>
    </location>
</feature>
<protein>
    <recommendedName>
        <fullName evidence="5">Calcium ion binding protein</fullName>
    </recommendedName>
</protein>
<dbReference type="GeneID" id="121208275"/>
<keyword evidence="2" id="KW-0732">Signal</keyword>
<evidence type="ECO:0000313" key="3">
    <source>
        <dbReference type="Proteomes" id="UP000818029"/>
    </source>
</evidence>
<dbReference type="Proteomes" id="UP000818029">
    <property type="component" value="Chromosome A10"/>
</dbReference>
<dbReference type="PANTHER" id="PTHR37754">
    <property type="entry name" value="CALCIUM ION-BINDING PROTEIN"/>
    <property type="match status" value="1"/>
</dbReference>
<name>A0ABM2YZD4_GOSHI</name>
<keyword evidence="3" id="KW-1185">Reference proteome</keyword>
<proteinExistence type="predicted"/>
<dbReference type="Pfam" id="PF25284">
    <property type="entry name" value="DUF7874"/>
    <property type="match status" value="1"/>
</dbReference>
<dbReference type="PANTHER" id="PTHR37754:SF1">
    <property type="entry name" value="CALCIUM ION-BINDING PROTEIN"/>
    <property type="match status" value="1"/>
</dbReference>
<feature type="region of interest" description="Disordered" evidence="1">
    <location>
        <begin position="206"/>
        <end position="242"/>
    </location>
</feature>
<gene>
    <name evidence="4" type="primary">LOC121208275</name>
</gene>
<evidence type="ECO:0000256" key="1">
    <source>
        <dbReference type="SAM" id="MobiDB-lite"/>
    </source>
</evidence>
<evidence type="ECO:0008006" key="5">
    <source>
        <dbReference type="Google" id="ProtNLM"/>
    </source>
</evidence>